<dbReference type="EMBL" id="CAJVPM010022789">
    <property type="protein sequence ID" value="CAG8646689.1"/>
    <property type="molecule type" value="Genomic_DNA"/>
</dbReference>
<proteinExistence type="predicted"/>
<feature type="non-terminal residue" evidence="1">
    <location>
        <position position="1"/>
    </location>
</feature>
<accession>A0ACA9NIG6</accession>
<comment type="caution">
    <text evidence="1">The sequence shown here is derived from an EMBL/GenBank/DDBJ whole genome shotgun (WGS) entry which is preliminary data.</text>
</comment>
<evidence type="ECO:0000313" key="2">
    <source>
        <dbReference type="Proteomes" id="UP000789860"/>
    </source>
</evidence>
<protein>
    <submittedName>
        <fullName evidence="1">5258_t:CDS:1</fullName>
    </submittedName>
</protein>
<sequence length="68" mass="7684">GLRDIKYLPIPSANELIQAYCEKTGRQYPIPNFEFCIAFSFFRLAVILQGIAARIARKQASSAEANEY</sequence>
<gene>
    <name evidence="1" type="ORF">SCALOS_LOCUS8517</name>
</gene>
<feature type="non-terminal residue" evidence="1">
    <location>
        <position position="68"/>
    </location>
</feature>
<reference evidence="1" key="1">
    <citation type="submission" date="2021-06" db="EMBL/GenBank/DDBJ databases">
        <authorList>
            <person name="Kallberg Y."/>
            <person name="Tangrot J."/>
            <person name="Rosling A."/>
        </authorList>
    </citation>
    <scope>NUCLEOTIDE SEQUENCE</scope>
    <source>
        <strain evidence="1">AU212A</strain>
    </source>
</reference>
<dbReference type="Proteomes" id="UP000789860">
    <property type="component" value="Unassembled WGS sequence"/>
</dbReference>
<name>A0ACA9NIG6_9GLOM</name>
<evidence type="ECO:0000313" key="1">
    <source>
        <dbReference type="EMBL" id="CAG8646689.1"/>
    </source>
</evidence>
<organism evidence="1 2">
    <name type="scientific">Scutellospora calospora</name>
    <dbReference type="NCBI Taxonomy" id="85575"/>
    <lineage>
        <taxon>Eukaryota</taxon>
        <taxon>Fungi</taxon>
        <taxon>Fungi incertae sedis</taxon>
        <taxon>Mucoromycota</taxon>
        <taxon>Glomeromycotina</taxon>
        <taxon>Glomeromycetes</taxon>
        <taxon>Diversisporales</taxon>
        <taxon>Gigasporaceae</taxon>
        <taxon>Scutellospora</taxon>
    </lineage>
</organism>
<keyword evidence="2" id="KW-1185">Reference proteome</keyword>